<dbReference type="SUPFAM" id="SSF55729">
    <property type="entry name" value="Acyl-CoA N-acyltransferases (Nat)"/>
    <property type="match status" value="1"/>
</dbReference>
<dbReference type="GO" id="GO:0008080">
    <property type="term" value="F:N-acetyltransferase activity"/>
    <property type="evidence" value="ECO:0007669"/>
    <property type="project" value="UniProtKB-ARBA"/>
</dbReference>
<dbReference type="Pfam" id="PF00583">
    <property type="entry name" value="Acetyltransf_1"/>
    <property type="match status" value="1"/>
</dbReference>
<name>A0A537K1Y5_9BACT</name>
<keyword evidence="2 6" id="KW-0808">Transferase</keyword>
<dbReference type="InterPro" id="IPR016181">
    <property type="entry name" value="Acyl_CoA_acyltransferase"/>
</dbReference>
<proteinExistence type="inferred from homology"/>
<organism evidence="6 7">
    <name type="scientific">Candidatus Segetimicrobium genomatis</name>
    <dbReference type="NCBI Taxonomy" id="2569760"/>
    <lineage>
        <taxon>Bacteria</taxon>
        <taxon>Bacillati</taxon>
        <taxon>Candidatus Sysuimicrobiota</taxon>
        <taxon>Candidatus Sysuimicrobiia</taxon>
        <taxon>Candidatus Sysuimicrobiales</taxon>
        <taxon>Candidatus Segetimicrobiaceae</taxon>
        <taxon>Candidatus Segetimicrobium</taxon>
    </lineage>
</organism>
<accession>A0A537K1Y5</accession>
<evidence type="ECO:0000259" key="5">
    <source>
        <dbReference type="PROSITE" id="PS51186"/>
    </source>
</evidence>
<sequence>MLKGLAGYERLLGRFRSSVERVRRDGFGARRYFRTLICRIGPKPVGVAVYFFTYSTFEARPTLYVEDVFVWPRYRGRGAGGALLAELARIAVRKGCARMEWTVLDWNAPAIRFYERLGTIMRREWVLARLTGAPLRRLAQARRGAGRRGSRAFTSRSRARIPS</sequence>
<evidence type="ECO:0000313" key="7">
    <source>
        <dbReference type="Proteomes" id="UP000318509"/>
    </source>
</evidence>
<dbReference type="PANTHER" id="PTHR10545:SF29">
    <property type="entry name" value="GH14572P-RELATED"/>
    <property type="match status" value="1"/>
</dbReference>
<feature type="region of interest" description="Disordered" evidence="4">
    <location>
        <begin position="144"/>
        <end position="163"/>
    </location>
</feature>
<evidence type="ECO:0000256" key="4">
    <source>
        <dbReference type="SAM" id="MobiDB-lite"/>
    </source>
</evidence>
<dbReference type="EMBL" id="VBAK01000118">
    <property type="protein sequence ID" value="TMI89803.1"/>
    <property type="molecule type" value="Genomic_DNA"/>
</dbReference>
<dbReference type="Gene3D" id="3.40.630.30">
    <property type="match status" value="1"/>
</dbReference>
<dbReference type="CDD" id="cd04301">
    <property type="entry name" value="NAT_SF"/>
    <property type="match status" value="1"/>
</dbReference>
<evidence type="ECO:0000256" key="3">
    <source>
        <dbReference type="ARBA" id="ARBA00023315"/>
    </source>
</evidence>
<dbReference type="InterPro" id="IPR051016">
    <property type="entry name" value="Diverse_Substrate_AcTransf"/>
</dbReference>
<gene>
    <name evidence="6" type="ORF">E6H00_08605</name>
</gene>
<reference evidence="6 7" key="1">
    <citation type="journal article" date="2019" name="Nat. Microbiol.">
        <title>Mediterranean grassland soil C-N compound turnover is dependent on rainfall and depth, and is mediated by genomically divergent microorganisms.</title>
        <authorList>
            <person name="Diamond S."/>
            <person name="Andeer P.F."/>
            <person name="Li Z."/>
            <person name="Crits-Christoph A."/>
            <person name="Burstein D."/>
            <person name="Anantharaman K."/>
            <person name="Lane K.R."/>
            <person name="Thomas B.C."/>
            <person name="Pan C."/>
            <person name="Northen T.R."/>
            <person name="Banfield J.F."/>
        </authorList>
    </citation>
    <scope>NUCLEOTIDE SEQUENCE [LARGE SCALE GENOMIC DNA]</scope>
    <source>
        <strain evidence="6">NP_3</strain>
    </source>
</reference>
<dbReference type="Proteomes" id="UP000318509">
    <property type="component" value="Unassembled WGS sequence"/>
</dbReference>
<evidence type="ECO:0000256" key="2">
    <source>
        <dbReference type="ARBA" id="ARBA00022679"/>
    </source>
</evidence>
<comment type="similarity">
    <text evidence="1">Belongs to the acetyltransferase family.</text>
</comment>
<evidence type="ECO:0000313" key="6">
    <source>
        <dbReference type="EMBL" id="TMI89803.1"/>
    </source>
</evidence>
<comment type="caution">
    <text evidence="6">The sequence shown here is derived from an EMBL/GenBank/DDBJ whole genome shotgun (WGS) entry which is preliminary data.</text>
</comment>
<keyword evidence="3" id="KW-0012">Acyltransferase</keyword>
<dbReference type="InterPro" id="IPR000182">
    <property type="entry name" value="GNAT_dom"/>
</dbReference>
<evidence type="ECO:0000256" key="1">
    <source>
        <dbReference type="ARBA" id="ARBA00008694"/>
    </source>
</evidence>
<feature type="domain" description="N-acetyltransferase" evidence="5">
    <location>
        <begin position="1"/>
        <end position="140"/>
    </location>
</feature>
<dbReference type="PROSITE" id="PS51186">
    <property type="entry name" value="GNAT"/>
    <property type="match status" value="1"/>
</dbReference>
<dbReference type="FunFam" id="3.40.630.30:FF:000064">
    <property type="entry name" value="GNAT family acetyltransferase"/>
    <property type="match status" value="1"/>
</dbReference>
<dbReference type="AlphaFoldDB" id="A0A537K1Y5"/>
<dbReference type="PANTHER" id="PTHR10545">
    <property type="entry name" value="DIAMINE N-ACETYLTRANSFERASE"/>
    <property type="match status" value="1"/>
</dbReference>
<protein>
    <submittedName>
        <fullName evidence="6">GNAT family N-acetyltransferase</fullName>
    </submittedName>
</protein>